<evidence type="ECO:0000313" key="2">
    <source>
        <dbReference type="EMBL" id="SFP85370.1"/>
    </source>
</evidence>
<evidence type="ECO:0000313" key="3">
    <source>
        <dbReference type="Proteomes" id="UP000199031"/>
    </source>
</evidence>
<dbReference type="GO" id="GO:0016301">
    <property type="term" value="F:kinase activity"/>
    <property type="evidence" value="ECO:0007669"/>
    <property type="project" value="UniProtKB-KW"/>
</dbReference>
<dbReference type="SUPFAM" id="SSF51206">
    <property type="entry name" value="cAMP-binding domain-like"/>
    <property type="match status" value="1"/>
</dbReference>
<proteinExistence type="predicted"/>
<accession>A0A1I5TQP0</accession>
<sequence length="187" mass="21594">MDNFFSTVSQYTRLSAQGRQALAAHLKKLILPRGHILVKPDTTCNFTYFIDSGLTRTYYLKDGKDVTDWISDEHSFASSIISFITRKPDRRGIELLEDSVLYALHYNDLDNLCSKYHDIENLYRKLVSFGLVQLQQKFDDLHFATALERYQVLMKTSPSFIQRVPLGMIASYLGITQETLSRIRSQI</sequence>
<dbReference type="InterPro" id="IPR014710">
    <property type="entry name" value="RmlC-like_jellyroll"/>
</dbReference>
<name>A0A1I5TQP0_9BACT</name>
<dbReference type="InterPro" id="IPR000595">
    <property type="entry name" value="cNMP-bd_dom"/>
</dbReference>
<dbReference type="Gene3D" id="2.60.120.10">
    <property type="entry name" value="Jelly Rolls"/>
    <property type="match status" value="1"/>
</dbReference>
<dbReference type="RefSeq" id="WP_090655963.1">
    <property type="nucleotide sequence ID" value="NZ_FOXQ01000002.1"/>
</dbReference>
<evidence type="ECO:0000259" key="1">
    <source>
        <dbReference type="Pfam" id="PF00027"/>
    </source>
</evidence>
<protein>
    <submittedName>
        <fullName evidence="2">cAMP-binding domain of CRP or a regulatory subunit of cAMP-dependent protein kinases</fullName>
    </submittedName>
</protein>
<feature type="domain" description="Cyclic nucleotide-binding" evidence="1">
    <location>
        <begin position="31"/>
        <end position="116"/>
    </location>
</feature>
<dbReference type="OrthoDB" id="680421at2"/>
<keyword evidence="2" id="KW-0808">Transferase</keyword>
<gene>
    <name evidence="2" type="ORF">SAMN05444277_102254</name>
</gene>
<dbReference type="Proteomes" id="UP000199031">
    <property type="component" value="Unassembled WGS sequence"/>
</dbReference>
<dbReference type="AlphaFoldDB" id="A0A1I5TQP0"/>
<dbReference type="Pfam" id="PF00027">
    <property type="entry name" value="cNMP_binding"/>
    <property type="match status" value="1"/>
</dbReference>
<reference evidence="2 3" key="1">
    <citation type="submission" date="2016-10" db="EMBL/GenBank/DDBJ databases">
        <authorList>
            <person name="de Groot N.N."/>
        </authorList>
    </citation>
    <scope>NUCLEOTIDE SEQUENCE [LARGE SCALE GENOMIC DNA]</scope>
    <source>
        <strain evidence="2 3">DSM 28286</strain>
    </source>
</reference>
<organism evidence="2 3">
    <name type="scientific">Parafilimonas terrae</name>
    <dbReference type="NCBI Taxonomy" id="1465490"/>
    <lineage>
        <taxon>Bacteria</taxon>
        <taxon>Pseudomonadati</taxon>
        <taxon>Bacteroidota</taxon>
        <taxon>Chitinophagia</taxon>
        <taxon>Chitinophagales</taxon>
        <taxon>Chitinophagaceae</taxon>
        <taxon>Parafilimonas</taxon>
    </lineage>
</organism>
<keyword evidence="3" id="KW-1185">Reference proteome</keyword>
<dbReference type="EMBL" id="FOXQ01000002">
    <property type="protein sequence ID" value="SFP85370.1"/>
    <property type="molecule type" value="Genomic_DNA"/>
</dbReference>
<dbReference type="STRING" id="1465490.SAMN05444277_102254"/>
<keyword evidence="2" id="KW-0418">Kinase</keyword>
<dbReference type="InterPro" id="IPR018490">
    <property type="entry name" value="cNMP-bd_dom_sf"/>
</dbReference>